<evidence type="ECO:0000256" key="1">
    <source>
        <dbReference type="SAM" id="MobiDB-lite"/>
    </source>
</evidence>
<evidence type="ECO:0000313" key="2">
    <source>
        <dbReference type="EMBL" id="PHT26900.1"/>
    </source>
</evidence>
<dbReference type="AlphaFoldDB" id="A0A2G2V1M0"/>
<protein>
    <submittedName>
        <fullName evidence="2">Uncharacterized protein</fullName>
    </submittedName>
</protein>
<accession>A0A2G2V1M0</accession>
<evidence type="ECO:0000313" key="3">
    <source>
        <dbReference type="Proteomes" id="UP000224567"/>
    </source>
</evidence>
<dbReference type="Proteomes" id="UP000224567">
    <property type="component" value="Unassembled WGS sequence"/>
</dbReference>
<reference evidence="3" key="2">
    <citation type="journal article" date="2017" name="J. Anim. Genet.">
        <title>Multiple reference genome sequences of hot pepper reveal the massive evolution of plant disease resistance genes by retroduplication.</title>
        <authorList>
            <person name="Kim S."/>
            <person name="Park J."/>
            <person name="Yeom S.-I."/>
            <person name="Kim Y.-M."/>
            <person name="Seo E."/>
            <person name="Kim K.-T."/>
            <person name="Kim M.-S."/>
            <person name="Lee J.M."/>
            <person name="Cheong K."/>
            <person name="Shin H.-S."/>
            <person name="Kim S.-B."/>
            <person name="Han K."/>
            <person name="Lee J."/>
            <person name="Park M."/>
            <person name="Lee H.-A."/>
            <person name="Lee H.-Y."/>
            <person name="Lee Y."/>
            <person name="Oh S."/>
            <person name="Lee J.H."/>
            <person name="Choi E."/>
            <person name="Choi E."/>
            <person name="Lee S.E."/>
            <person name="Jeon J."/>
            <person name="Kim H."/>
            <person name="Choi G."/>
            <person name="Song H."/>
            <person name="Lee J."/>
            <person name="Lee S.-C."/>
            <person name="Kwon J.-K."/>
            <person name="Lee H.-Y."/>
            <person name="Koo N."/>
            <person name="Hong Y."/>
            <person name="Kim R.W."/>
            <person name="Kang W.-H."/>
            <person name="Huh J.H."/>
            <person name="Kang B.-C."/>
            <person name="Yang T.-J."/>
            <person name="Lee Y.-H."/>
            <person name="Bennetzen J.L."/>
            <person name="Choi D."/>
        </authorList>
    </citation>
    <scope>NUCLEOTIDE SEQUENCE [LARGE SCALE GENOMIC DNA]</scope>
    <source>
        <strain evidence="3">cv. PBC81</strain>
    </source>
</reference>
<organism evidence="2 3">
    <name type="scientific">Capsicum baccatum</name>
    <name type="common">Peruvian pepper</name>
    <dbReference type="NCBI Taxonomy" id="33114"/>
    <lineage>
        <taxon>Eukaryota</taxon>
        <taxon>Viridiplantae</taxon>
        <taxon>Streptophyta</taxon>
        <taxon>Embryophyta</taxon>
        <taxon>Tracheophyta</taxon>
        <taxon>Spermatophyta</taxon>
        <taxon>Magnoliopsida</taxon>
        <taxon>eudicotyledons</taxon>
        <taxon>Gunneridae</taxon>
        <taxon>Pentapetalae</taxon>
        <taxon>asterids</taxon>
        <taxon>lamiids</taxon>
        <taxon>Solanales</taxon>
        <taxon>Solanaceae</taxon>
        <taxon>Solanoideae</taxon>
        <taxon>Capsiceae</taxon>
        <taxon>Capsicum</taxon>
    </lineage>
</organism>
<keyword evidence="3" id="KW-1185">Reference proteome</keyword>
<dbReference type="InterPro" id="IPR044792">
    <property type="entry name" value="TAR1"/>
</dbReference>
<feature type="compositionally biased region" description="Low complexity" evidence="1">
    <location>
        <begin position="1"/>
        <end position="14"/>
    </location>
</feature>
<proteinExistence type="predicted"/>
<reference evidence="2 3" key="1">
    <citation type="journal article" date="2017" name="Genome Biol.">
        <title>New reference genome sequences of hot pepper reveal the massive evolution of plant disease-resistance genes by retroduplication.</title>
        <authorList>
            <person name="Kim S."/>
            <person name="Park J."/>
            <person name="Yeom S.I."/>
            <person name="Kim Y.M."/>
            <person name="Seo E."/>
            <person name="Kim K.T."/>
            <person name="Kim M.S."/>
            <person name="Lee J.M."/>
            <person name="Cheong K."/>
            <person name="Shin H.S."/>
            <person name="Kim S.B."/>
            <person name="Han K."/>
            <person name="Lee J."/>
            <person name="Park M."/>
            <person name="Lee H.A."/>
            <person name="Lee H.Y."/>
            <person name="Lee Y."/>
            <person name="Oh S."/>
            <person name="Lee J.H."/>
            <person name="Choi E."/>
            <person name="Choi E."/>
            <person name="Lee S.E."/>
            <person name="Jeon J."/>
            <person name="Kim H."/>
            <person name="Choi G."/>
            <person name="Song H."/>
            <person name="Lee J."/>
            <person name="Lee S.C."/>
            <person name="Kwon J.K."/>
            <person name="Lee H.Y."/>
            <person name="Koo N."/>
            <person name="Hong Y."/>
            <person name="Kim R.W."/>
            <person name="Kang W.H."/>
            <person name="Huh J.H."/>
            <person name="Kang B.C."/>
            <person name="Yang T.J."/>
            <person name="Lee Y.H."/>
            <person name="Bennetzen J.L."/>
            <person name="Choi D."/>
        </authorList>
    </citation>
    <scope>NUCLEOTIDE SEQUENCE [LARGE SCALE GENOMIC DNA]</scope>
    <source>
        <strain evidence="3">cv. PBC81</strain>
    </source>
</reference>
<dbReference type="PANTHER" id="PTHR47188:SF1">
    <property type="entry name" value="PROTEIN TAR1"/>
    <property type="match status" value="1"/>
</dbReference>
<sequence length="95" mass="9993">MTGLSPSLASPSRGLGPGPPLRTLLRTTIRTTEAPDSKAGLFPIRSPILRESLLPEPVGRGFKGITDSHLDQPRARGAWEASIGPATTTHSVIEA</sequence>
<feature type="region of interest" description="Disordered" evidence="1">
    <location>
        <begin position="1"/>
        <end position="23"/>
    </location>
</feature>
<dbReference type="EMBL" id="MLFT02000596">
    <property type="protein sequence ID" value="PHT26900.1"/>
    <property type="molecule type" value="Genomic_DNA"/>
</dbReference>
<dbReference type="GO" id="GO:0043457">
    <property type="term" value="P:regulation of cellular respiration"/>
    <property type="evidence" value="ECO:0007669"/>
    <property type="project" value="InterPro"/>
</dbReference>
<gene>
    <name evidence="2" type="ORF">CQW23_33493</name>
</gene>
<comment type="caution">
    <text evidence="2">The sequence shown here is derived from an EMBL/GenBank/DDBJ whole genome shotgun (WGS) entry which is preliminary data.</text>
</comment>
<dbReference type="PANTHER" id="PTHR47188">
    <property type="entry name" value="PROTEIN TAR1"/>
    <property type="match status" value="1"/>
</dbReference>
<name>A0A2G2V1M0_CAPBA</name>